<evidence type="ECO:0008006" key="7">
    <source>
        <dbReference type="Google" id="ProtNLM"/>
    </source>
</evidence>
<dbReference type="Pfam" id="PF01081">
    <property type="entry name" value="Aldolase"/>
    <property type="match status" value="1"/>
</dbReference>
<evidence type="ECO:0000256" key="1">
    <source>
        <dbReference type="ARBA" id="ARBA00004761"/>
    </source>
</evidence>
<dbReference type="GO" id="GO:0016829">
    <property type="term" value="F:lyase activity"/>
    <property type="evidence" value="ECO:0007669"/>
    <property type="project" value="UniProtKB-KW"/>
</dbReference>
<comment type="similarity">
    <text evidence="2">Belongs to the KHG/KDPG aldolase family.</text>
</comment>
<dbReference type="PROSITE" id="PS00160">
    <property type="entry name" value="ALDOLASE_KDPG_KHG_2"/>
    <property type="match status" value="1"/>
</dbReference>
<evidence type="ECO:0000313" key="6">
    <source>
        <dbReference type="EMBL" id="SVA36410.1"/>
    </source>
</evidence>
<dbReference type="CDD" id="cd00452">
    <property type="entry name" value="KDPG_aldolase"/>
    <property type="match status" value="1"/>
</dbReference>
<dbReference type="InterPro" id="IPR000887">
    <property type="entry name" value="Aldlse_KDPG_KHG"/>
</dbReference>
<protein>
    <recommendedName>
        <fullName evidence="7">2-dehydro-3-deoxy-phosphogluconate aldolase</fullName>
    </recommendedName>
</protein>
<organism evidence="6">
    <name type="scientific">marine metagenome</name>
    <dbReference type="NCBI Taxonomy" id="408172"/>
    <lineage>
        <taxon>unclassified sequences</taxon>
        <taxon>metagenomes</taxon>
        <taxon>ecological metagenomes</taxon>
    </lineage>
</organism>
<sequence length="213" mass="23295">MKDVFQEINKSKVIAVLQIDSLENVQPLCETLVNEGINIIEIALRTDVSQKAAELVLKNFPQILVGLGTVINEDQVRFAIDSGVNFAVSPACNPNIIDLAFKKNLPFSPGISSPSDIEISFHHGCKILKFFPAENLGGINYLNSINAPYNHLNLKYIPLGGINLSNVKNYLNSDLVLGIGGSWIAPRNLINQKKWNVISSNAKQITKLVSSQG</sequence>
<name>A0A381V7Z3_9ZZZZ</name>
<dbReference type="PANTHER" id="PTHR30246:SF1">
    <property type="entry name" value="2-DEHYDRO-3-DEOXY-6-PHOSPHOGALACTONATE ALDOLASE-RELATED"/>
    <property type="match status" value="1"/>
</dbReference>
<dbReference type="SUPFAM" id="SSF51569">
    <property type="entry name" value="Aldolase"/>
    <property type="match status" value="1"/>
</dbReference>
<dbReference type="PANTHER" id="PTHR30246">
    <property type="entry name" value="2-KETO-3-DEOXY-6-PHOSPHOGLUCONATE ALDOLASE"/>
    <property type="match status" value="1"/>
</dbReference>
<accession>A0A381V7Z3</accession>
<gene>
    <name evidence="6" type="ORF">METZ01_LOCUS89264</name>
</gene>
<keyword evidence="5" id="KW-0119">Carbohydrate metabolism</keyword>
<evidence type="ECO:0000256" key="2">
    <source>
        <dbReference type="ARBA" id="ARBA00006906"/>
    </source>
</evidence>
<dbReference type="Gene3D" id="3.20.20.70">
    <property type="entry name" value="Aldolase class I"/>
    <property type="match status" value="1"/>
</dbReference>
<dbReference type="AlphaFoldDB" id="A0A381V7Z3"/>
<dbReference type="NCBIfam" id="TIGR01182">
    <property type="entry name" value="eda"/>
    <property type="match status" value="1"/>
</dbReference>
<reference evidence="6" key="1">
    <citation type="submission" date="2018-05" db="EMBL/GenBank/DDBJ databases">
        <authorList>
            <person name="Lanie J.A."/>
            <person name="Ng W.-L."/>
            <person name="Kazmierczak K.M."/>
            <person name="Andrzejewski T.M."/>
            <person name="Davidsen T.M."/>
            <person name="Wayne K.J."/>
            <person name="Tettelin H."/>
            <person name="Glass J.I."/>
            <person name="Rusch D."/>
            <person name="Podicherti R."/>
            <person name="Tsui H.-C.T."/>
            <person name="Winkler M.E."/>
        </authorList>
    </citation>
    <scope>NUCLEOTIDE SEQUENCE</scope>
</reference>
<dbReference type="InterPro" id="IPR031338">
    <property type="entry name" value="KDPG/KHG_AS_2"/>
</dbReference>
<evidence type="ECO:0000256" key="5">
    <source>
        <dbReference type="ARBA" id="ARBA00023277"/>
    </source>
</evidence>
<proteinExistence type="inferred from homology"/>
<comment type="subunit">
    <text evidence="3">Homotrimer.</text>
</comment>
<dbReference type="InterPro" id="IPR013785">
    <property type="entry name" value="Aldolase_TIM"/>
</dbReference>
<evidence type="ECO:0000256" key="3">
    <source>
        <dbReference type="ARBA" id="ARBA00011233"/>
    </source>
</evidence>
<keyword evidence="4" id="KW-0456">Lyase</keyword>
<evidence type="ECO:0000256" key="4">
    <source>
        <dbReference type="ARBA" id="ARBA00023239"/>
    </source>
</evidence>
<comment type="pathway">
    <text evidence="1">Carbohydrate acid metabolism.</text>
</comment>
<dbReference type="EMBL" id="UINC01008079">
    <property type="protein sequence ID" value="SVA36410.1"/>
    <property type="molecule type" value="Genomic_DNA"/>
</dbReference>